<evidence type="ECO:0000256" key="4">
    <source>
        <dbReference type="ARBA" id="ARBA00022722"/>
    </source>
</evidence>
<evidence type="ECO:0000256" key="1">
    <source>
        <dbReference type="ARBA" id="ARBA00001968"/>
    </source>
</evidence>
<comment type="subcellular location">
    <subcellularLocation>
        <location evidence="2">Nucleus</location>
    </subcellularLocation>
</comment>
<evidence type="ECO:0000256" key="5">
    <source>
        <dbReference type="ARBA" id="ARBA00022723"/>
    </source>
</evidence>
<evidence type="ECO:0000256" key="3">
    <source>
        <dbReference type="ARBA" id="ARBA00006958"/>
    </source>
</evidence>
<evidence type="ECO:0000256" key="6">
    <source>
        <dbReference type="ARBA" id="ARBA00022801"/>
    </source>
</evidence>
<dbReference type="InterPro" id="IPR045249">
    <property type="entry name" value="HARBI1-like"/>
</dbReference>
<keyword evidence="9" id="KW-1185">Reference proteome</keyword>
<evidence type="ECO:0000313" key="9">
    <source>
        <dbReference type="Proteomes" id="UP001152795"/>
    </source>
</evidence>
<dbReference type="EMBL" id="CACRXK020007807">
    <property type="protein sequence ID" value="CAB4013225.1"/>
    <property type="molecule type" value="Genomic_DNA"/>
</dbReference>
<keyword evidence="6" id="KW-0378">Hydrolase</keyword>
<dbReference type="AlphaFoldDB" id="A0A7D9IU45"/>
<dbReference type="InterPro" id="IPR027806">
    <property type="entry name" value="HARBI1_dom"/>
</dbReference>
<evidence type="ECO:0000256" key="2">
    <source>
        <dbReference type="ARBA" id="ARBA00004123"/>
    </source>
</evidence>
<keyword evidence="7" id="KW-0539">Nucleus</keyword>
<comment type="cofactor">
    <cofactor evidence="1">
        <name>a divalent metal cation</name>
        <dbReference type="ChEBI" id="CHEBI:60240"/>
    </cofactor>
</comment>
<dbReference type="GO" id="GO:0004518">
    <property type="term" value="F:nuclease activity"/>
    <property type="evidence" value="ECO:0007669"/>
    <property type="project" value="UniProtKB-KW"/>
</dbReference>
<dbReference type="Pfam" id="PF13359">
    <property type="entry name" value="DDE_Tnp_4"/>
    <property type="match status" value="1"/>
</dbReference>
<comment type="caution">
    <text evidence="8">The sequence shown here is derived from an EMBL/GenBank/DDBJ whole genome shotgun (WGS) entry which is preliminary data.</text>
</comment>
<keyword evidence="5" id="KW-0479">Metal-binding</keyword>
<accession>A0A7D9IU45</accession>
<comment type="similarity">
    <text evidence="3">Belongs to the HARBI1 family.</text>
</comment>
<proteinExistence type="inferred from homology"/>
<name>A0A7D9IU45_PARCT</name>
<gene>
    <name evidence="8" type="ORF">PACLA_8A008940</name>
</gene>
<keyword evidence="4" id="KW-0540">Nuclease</keyword>
<dbReference type="PANTHER" id="PTHR22930">
    <property type="match status" value="1"/>
</dbReference>
<reference evidence="8" key="1">
    <citation type="submission" date="2020-04" db="EMBL/GenBank/DDBJ databases">
        <authorList>
            <person name="Alioto T."/>
            <person name="Alioto T."/>
            <person name="Gomez Garrido J."/>
        </authorList>
    </citation>
    <scope>NUCLEOTIDE SEQUENCE</scope>
    <source>
        <strain evidence="8">A484AB</strain>
    </source>
</reference>
<organism evidence="8 9">
    <name type="scientific">Paramuricea clavata</name>
    <name type="common">Red gorgonian</name>
    <name type="synonym">Violescent sea-whip</name>
    <dbReference type="NCBI Taxonomy" id="317549"/>
    <lineage>
        <taxon>Eukaryota</taxon>
        <taxon>Metazoa</taxon>
        <taxon>Cnidaria</taxon>
        <taxon>Anthozoa</taxon>
        <taxon>Octocorallia</taxon>
        <taxon>Malacalcyonacea</taxon>
        <taxon>Plexauridae</taxon>
        <taxon>Paramuricea</taxon>
    </lineage>
</organism>
<sequence>MKLFDHELFFKHFRMLPSKLEELLQWVAPKLTKPAVKRDPVGPEERLCVTLRYVVTGDSQVTISGSYRISQATVGRIIKETSDAIWDTLVEKGFLSAPVQKDQWKKVARGFEEKWNFPHCIGAINRKHVVVQAPANSGSMFFNYKKSFSIVLLAVCNSNYEFTMVDIGESGRQSDGGTFANSNIGQVITNDLCDIRDPCKLDRSTFIASYVFVADDAFPLCYNIFKPYSHINLSLNEIIANYRICWARRTIENTFGIMAARFRIFRRPIVAKVSTVEFITKACVPLHNYLMKDRSSDGASRYCPVRFIDQEVHNRQRDGLWRNCSAT</sequence>
<dbReference type="Proteomes" id="UP001152795">
    <property type="component" value="Unassembled WGS sequence"/>
</dbReference>
<dbReference type="GO" id="GO:0005634">
    <property type="term" value="C:nucleus"/>
    <property type="evidence" value="ECO:0007669"/>
    <property type="project" value="UniProtKB-SubCell"/>
</dbReference>
<dbReference type="GO" id="GO:0046872">
    <property type="term" value="F:metal ion binding"/>
    <property type="evidence" value="ECO:0007669"/>
    <property type="project" value="UniProtKB-KW"/>
</dbReference>
<protein>
    <submittedName>
        <fullName evidence="8">Uncharacterized protein</fullName>
    </submittedName>
</protein>
<dbReference type="GO" id="GO:0016787">
    <property type="term" value="F:hydrolase activity"/>
    <property type="evidence" value="ECO:0007669"/>
    <property type="project" value="UniProtKB-KW"/>
</dbReference>
<evidence type="ECO:0000256" key="7">
    <source>
        <dbReference type="ARBA" id="ARBA00023242"/>
    </source>
</evidence>
<evidence type="ECO:0000313" key="8">
    <source>
        <dbReference type="EMBL" id="CAB4013225.1"/>
    </source>
</evidence>
<dbReference type="PANTHER" id="PTHR22930:SF269">
    <property type="entry name" value="NUCLEASE HARBI1-LIKE PROTEIN"/>
    <property type="match status" value="1"/>
</dbReference>
<dbReference type="OrthoDB" id="6627079at2759"/>